<organism evidence="1 2">
    <name type="scientific">Algibacter luteus</name>
    <dbReference type="NCBI Taxonomy" id="1178825"/>
    <lineage>
        <taxon>Bacteria</taxon>
        <taxon>Pseudomonadati</taxon>
        <taxon>Bacteroidota</taxon>
        <taxon>Flavobacteriia</taxon>
        <taxon>Flavobacteriales</taxon>
        <taxon>Flavobacteriaceae</taxon>
        <taxon>Algibacter</taxon>
    </lineage>
</organism>
<proteinExistence type="predicted"/>
<name>A0A1M6A6R8_9FLAO</name>
<dbReference type="STRING" id="1178825.SAMN05216261_0253"/>
<dbReference type="OrthoDB" id="188639at2"/>
<accession>A0A1M6A6R8</accession>
<reference evidence="1 2" key="1">
    <citation type="submission" date="2016-11" db="EMBL/GenBank/DDBJ databases">
        <authorList>
            <person name="Jaros S."/>
            <person name="Januszkiewicz K."/>
            <person name="Wedrychowicz H."/>
        </authorList>
    </citation>
    <scope>NUCLEOTIDE SEQUENCE [LARGE SCALE GENOMIC DNA]</scope>
    <source>
        <strain evidence="1 2">CGMCC 1.12213</strain>
    </source>
</reference>
<dbReference type="eggNOG" id="COG5434">
    <property type="taxonomic scope" value="Bacteria"/>
</dbReference>
<dbReference type="AlphaFoldDB" id="A0A1M6A6R8"/>
<dbReference type="RefSeq" id="WP_081496198.1">
    <property type="nucleotide sequence ID" value="NZ_ALIH01000014.1"/>
</dbReference>
<dbReference type="Proteomes" id="UP000184396">
    <property type="component" value="Unassembled WGS sequence"/>
</dbReference>
<gene>
    <name evidence="1" type="ORF">SAMN05216261_0253</name>
</gene>
<sequence>MNFTFRVFRVLFLVFGISTLTYGQSGPEILLNEKIAEKNYFPDFSFAGYHNGEADIPKAVGKIVYAIDYGVIPKDGLDDSKALLKAIYKASEIEGSVTLQLPGGRLILSDILYLERSLFVFRVAGTGANGTEIYCPRSLMYAENPAVLKELREYLLEFDKKQIEKENIIDLPFTQYAWAGGFIWTKVQGVSVKSYLQKYEEPYNVVAKVSKGKRGTFSFKASEAKELKVGDVLELQLFNKDGEEGDIIDDLYINRDVKIGSHHWKPSHGAYSTFWNTNLKVLGSLNKSDSVLLNGMNDGPYARVIGVSGNINFRAIYAPDAYIEYVNKSLNSI</sequence>
<evidence type="ECO:0008006" key="3">
    <source>
        <dbReference type="Google" id="ProtNLM"/>
    </source>
</evidence>
<keyword evidence="2" id="KW-1185">Reference proteome</keyword>
<dbReference type="SUPFAM" id="SSF51126">
    <property type="entry name" value="Pectin lyase-like"/>
    <property type="match status" value="1"/>
</dbReference>
<evidence type="ECO:0000313" key="1">
    <source>
        <dbReference type="EMBL" id="SHI32136.1"/>
    </source>
</evidence>
<dbReference type="EMBL" id="FQYK01000001">
    <property type="protein sequence ID" value="SHI32136.1"/>
    <property type="molecule type" value="Genomic_DNA"/>
</dbReference>
<protein>
    <recommendedName>
        <fullName evidence="3">Pectate lyase superfamily protein</fullName>
    </recommendedName>
</protein>
<dbReference type="InterPro" id="IPR011050">
    <property type="entry name" value="Pectin_lyase_fold/virulence"/>
</dbReference>
<evidence type="ECO:0000313" key="2">
    <source>
        <dbReference type="Proteomes" id="UP000184396"/>
    </source>
</evidence>